<keyword evidence="3" id="KW-0560">Oxidoreductase</keyword>
<sequence length="339" mass="36056">MKTFPMFLKVAGRRVMVLGGGEQAAQKSRLILKSEAEVVLCAPQLDDELVELVREGRVRHHDGPITPDLIEGAALAFVATGCPGMDAALADLVRVARVPANVVDQPDLCDAFTPSIVDRDPLVVAIGTEGTAPVLGRQVKTAIEQMLEPRLGHLASLAGRMRPAVARGVDRTRRRAFWRWVFDGPPRKLHAIGNEREAAQALKEAIARGQAPDDTGLGSIAVVAASGGDADLMTLRAVRKLQECDVIFHDAGLDAVLELARRDAERVCVGPRPGAVAWPMARIADVILSEAQQGQHVVWLTGAPTADGLAETARTMGLSVEVVPGVPADPDTSDRSQTA</sequence>
<organism evidence="9 10">
    <name type="scientific">Meridianimarinicoccus marinus</name>
    <dbReference type="NCBI Taxonomy" id="3231483"/>
    <lineage>
        <taxon>Bacteria</taxon>
        <taxon>Pseudomonadati</taxon>
        <taxon>Pseudomonadota</taxon>
        <taxon>Alphaproteobacteria</taxon>
        <taxon>Rhodobacterales</taxon>
        <taxon>Paracoccaceae</taxon>
        <taxon>Meridianimarinicoccus</taxon>
    </lineage>
</organism>
<dbReference type="InterPro" id="IPR028161">
    <property type="entry name" value="Met8-like"/>
</dbReference>
<comment type="caution">
    <text evidence="9">The sequence shown here is derived from an EMBL/GenBank/DDBJ whole genome shotgun (WGS) entry which is preliminary data.</text>
</comment>
<dbReference type="Pfam" id="PF00590">
    <property type="entry name" value="TP_methylase"/>
    <property type="match status" value="1"/>
</dbReference>
<keyword evidence="5" id="KW-0627">Porphyrin biosynthesis</keyword>
<gene>
    <name evidence="9" type="ORF">AB0T83_09190</name>
</gene>
<dbReference type="Gene3D" id="3.40.50.720">
    <property type="entry name" value="NAD(P)-binding Rossmann-like Domain"/>
    <property type="match status" value="1"/>
</dbReference>
<accession>A0ABV3L5Y1</accession>
<comment type="pathway">
    <text evidence="1">Porphyrin-containing compound metabolism; siroheme biosynthesis; sirohydrochlorin from precorrin-2: step 1/1.</text>
</comment>
<evidence type="ECO:0000256" key="5">
    <source>
        <dbReference type="ARBA" id="ARBA00023244"/>
    </source>
</evidence>
<evidence type="ECO:0000313" key="10">
    <source>
        <dbReference type="Proteomes" id="UP001553161"/>
    </source>
</evidence>
<dbReference type="InterPro" id="IPR035996">
    <property type="entry name" value="4pyrrol_Methylase_sf"/>
</dbReference>
<dbReference type="PANTHER" id="PTHR35330:SF1">
    <property type="entry name" value="SIROHEME BIOSYNTHESIS PROTEIN MET8"/>
    <property type="match status" value="1"/>
</dbReference>
<dbReference type="Gene3D" id="1.10.8.210">
    <property type="entry name" value="Sirohaem synthase, dimerisation domain"/>
    <property type="match status" value="1"/>
</dbReference>
<dbReference type="Proteomes" id="UP001553161">
    <property type="component" value="Unassembled WGS sequence"/>
</dbReference>
<comment type="catalytic activity">
    <reaction evidence="6">
        <text>precorrin-2 + NAD(+) = sirohydrochlorin + NADH + 2 H(+)</text>
        <dbReference type="Rhea" id="RHEA:15613"/>
        <dbReference type="ChEBI" id="CHEBI:15378"/>
        <dbReference type="ChEBI" id="CHEBI:57540"/>
        <dbReference type="ChEBI" id="CHEBI:57945"/>
        <dbReference type="ChEBI" id="CHEBI:58351"/>
        <dbReference type="ChEBI" id="CHEBI:58827"/>
        <dbReference type="EC" id="1.3.1.76"/>
    </reaction>
</comment>
<evidence type="ECO:0000256" key="2">
    <source>
        <dbReference type="ARBA" id="ARBA00012400"/>
    </source>
</evidence>
<evidence type="ECO:0000256" key="1">
    <source>
        <dbReference type="ARBA" id="ARBA00005010"/>
    </source>
</evidence>
<dbReference type="InterPro" id="IPR036291">
    <property type="entry name" value="NAD(P)-bd_dom_sf"/>
</dbReference>
<dbReference type="EMBL" id="JBFBVU010000009">
    <property type="protein sequence ID" value="MEV8466951.1"/>
    <property type="molecule type" value="Genomic_DNA"/>
</dbReference>
<evidence type="ECO:0000259" key="7">
    <source>
        <dbReference type="Pfam" id="PF00590"/>
    </source>
</evidence>
<evidence type="ECO:0000313" key="9">
    <source>
        <dbReference type="EMBL" id="MEV8466951.1"/>
    </source>
</evidence>
<dbReference type="PANTHER" id="PTHR35330">
    <property type="entry name" value="SIROHEME BIOSYNTHESIS PROTEIN MET8"/>
    <property type="match status" value="1"/>
</dbReference>
<dbReference type="Gene3D" id="3.40.1010.10">
    <property type="entry name" value="Cobalt-precorrin-4 Transmethylase, Domain 1"/>
    <property type="match status" value="1"/>
</dbReference>
<dbReference type="InterPro" id="IPR000878">
    <property type="entry name" value="4pyrrol_Mease"/>
</dbReference>
<dbReference type="SUPFAM" id="SSF53790">
    <property type="entry name" value="Tetrapyrrole methylase"/>
    <property type="match status" value="1"/>
</dbReference>
<dbReference type="SUPFAM" id="SSF75615">
    <property type="entry name" value="Siroheme synthase middle domains-like"/>
    <property type="match status" value="1"/>
</dbReference>
<dbReference type="Pfam" id="PF10414">
    <property type="entry name" value="CysG_dimeriser"/>
    <property type="match status" value="1"/>
</dbReference>
<dbReference type="InterPro" id="IPR037115">
    <property type="entry name" value="Sirohaem_synt_dimer_dom_sf"/>
</dbReference>
<name>A0ABV3L5Y1_9RHOB</name>
<dbReference type="InterPro" id="IPR014777">
    <property type="entry name" value="4pyrrole_Mease_sub1"/>
</dbReference>
<protein>
    <recommendedName>
        <fullName evidence="2">precorrin-2 dehydrogenase</fullName>
        <ecNumber evidence="2">1.3.1.76</ecNumber>
    </recommendedName>
</protein>
<evidence type="ECO:0000259" key="8">
    <source>
        <dbReference type="Pfam" id="PF10414"/>
    </source>
</evidence>
<proteinExistence type="predicted"/>
<keyword evidence="4" id="KW-0520">NAD</keyword>
<evidence type="ECO:0000256" key="3">
    <source>
        <dbReference type="ARBA" id="ARBA00023002"/>
    </source>
</evidence>
<dbReference type="InterPro" id="IPR019478">
    <property type="entry name" value="Sirohaem_synthase_dimer_dom"/>
</dbReference>
<dbReference type="Gene3D" id="3.30.160.110">
    <property type="entry name" value="Siroheme synthase, domain 2"/>
    <property type="match status" value="1"/>
</dbReference>
<dbReference type="EC" id="1.3.1.76" evidence="2"/>
<feature type="domain" description="Sirohaem synthase dimerisation" evidence="8">
    <location>
        <begin position="150"/>
        <end position="206"/>
    </location>
</feature>
<feature type="domain" description="Tetrapyrrole methylase" evidence="7">
    <location>
        <begin position="220"/>
        <end position="328"/>
    </location>
</feature>
<reference evidence="9 10" key="1">
    <citation type="submission" date="2024-07" db="EMBL/GenBank/DDBJ databases">
        <authorList>
            <person name="Kang M."/>
        </authorList>
    </citation>
    <scope>NUCLEOTIDE SEQUENCE [LARGE SCALE GENOMIC DNA]</scope>
    <source>
        <strain evidence="9 10">DFM31</strain>
    </source>
</reference>
<dbReference type="NCBIfam" id="TIGR01470">
    <property type="entry name" value="cysG_Nterm"/>
    <property type="match status" value="1"/>
</dbReference>
<evidence type="ECO:0000256" key="6">
    <source>
        <dbReference type="ARBA" id="ARBA00047561"/>
    </source>
</evidence>
<evidence type="ECO:0000256" key="4">
    <source>
        <dbReference type="ARBA" id="ARBA00023027"/>
    </source>
</evidence>
<dbReference type="InterPro" id="IPR006367">
    <property type="entry name" value="Sirohaem_synthase_N"/>
</dbReference>
<keyword evidence="10" id="KW-1185">Reference proteome</keyword>
<dbReference type="SUPFAM" id="SSF51735">
    <property type="entry name" value="NAD(P)-binding Rossmann-fold domains"/>
    <property type="match status" value="1"/>
</dbReference>
<dbReference type="Pfam" id="PF13241">
    <property type="entry name" value="NAD_binding_7"/>
    <property type="match status" value="1"/>
</dbReference>
<dbReference type="RefSeq" id="WP_366192742.1">
    <property type="nucleotide sequence ID" value="NZ_JBFBVU010000009.1"/>
</dbReference>